<feature type="compositionally biased region" description="Low complexity" evidence="1">
    <location>
        <begin position="535"/>
        <end position="550"/>
    </location>
</feature>
<evidence type="ECO:0000256" key="1">
    <source>
        <dbReference type="SAM" id="MobiDB-lite"/>
    </source>
</evidence>
<dbReference type="PANTHER" id="PTHR31182">
    <property type="entry name" value="C2 NT-TYPE DOMAIN-CONTAINING PROTEIN"/>
    <property type="match status" value="1"/>
</dbReference>
<name>A0AAD8MSI7_9APIA</name>
<reference evidence="3" key="1">
    <citation type="submission" date="2023-02" db="EMBL/GenBank/DDBJ databases">
        <title>Genome of toxic invasive species Heracleum sosnowskyi carries increased number of genes despite the absence of recent whole-genome duplications.</title>
        <authorList>
            <person name="Schelkunov M."/>
            <person name="Shtratnikova V."/>
            <person name="Makarenko M."/>
            <person name="Klepikova A."/>
            <person name="Omelchenko D."/>
            <person name="Novikova G."/>
            <person name="Obukhova E."/>
            <person name="Bogdanov V."/>
            <person name="Penin A."/>
            <person name="Logacheva M."/>
        </authorList>
    </citation>
    <scope>NUCLEOTIDE SEQUENCE</scope>
    <source>
        <strain evidence="3">Hsosn_3</strain>
        <tissue evidence="3">Leaf</tissue>
    </source>
</reference>
<keyword evidence="4" id="KW-1185">Reference proteome</keyword>
<dbReference type="Pfam" id="PF10358">
    <property type="entry name" value="NT-C2"/>
    <property type="match status" value="1"/>
</dbReference>
<dbReference type="PROSITE" id="PS51840">
    <property type="entry name" value="C2_NT"/>
    <property type="match status" value="1"/>
</dbReference>
<feature type="region of interest" description="Disordered" evidence="1">
    <location>
        <begin position="534"/>
        <end position="570"/>
    </location>
</feature>
<dbReference type="InterPro" id="IPR019448">
    <property type="entry name" value="NT-C2"/>
</dbReference>
<accession>A0AAD8MSI7</accession>
<dbReference type="EMBL" id="JAUIZM010000005">
    <property type="protein sequence ID" value="KAK1382398.1"/>
    <property type="molecule type" value="Genomic_DNA"/>
</dbReference>
<protein>
    <submittedName>
        <fullName evidence="3">EEIG1/EHBP1 N-terminal domain</fullName>
    </submittedName>
</protein>
<reference evidence="3" key="2">
    <citation type="submission" date="2023-05" db="EMBL/GenBank/DDBJ databases">
        <authorList>
            <person name="Schelkunov M.I."/>
        </authorList>
    </citation>
    <scope>NUCLEOTIDE SEQUENCE</scope>
    <source>
        <strain evidence="3">Hsosn_3</strain>
        <tissue evidence="3">Leaf</tissue>
    </source>
</reference>
<feature type="domain" description="C2 NT-type" evidence="2">
    <location>
        <begin position="9"/>
        <end position="165"/>
    </location>
</feature>
<evidence type="ECO:0000259" key="2">
    <source>
        <dbReference type="PROSITE" id="PS51840"/>
    </source>
</evidence>
<organism evidence="3 4">
    <name type="scientific">Heracleum sosnowskyi</name>
    <dbReference type="NCBI Taxonomy" id="360622"/>
    <lineage>
        <taxon>Eukaryota</taxon>
        <taxon>Viridiplantae</taxon>
        <taxon>Streptophyta</taxon>
        <taxon>Embryophyta</taxon>
        <taxon>Tracheophyta</taxon>
        <taxon>Spermatophyta</taxon>
        <taxon>Magnoliopsida</taxon>
        <taxon>eudicotyledons</taxon>
        <taxon>Gunneridae</taxon>
        <taxon>Pentapetalae</taxon>
        <taxon>asterids</taxon>
        <taxon>campanulids</taxon>
        <taxon>Apiales</taxon>
        <taxon>Apiaceae</taxon>
        <taxon>Apioideae</taxon>
        <taxon>apioid superclade</taxon>
        <taxon>Tordylieae</taxon>
        <taxon>Tordyliinae</taxon>
        <taxon>Heracleum</taxon>
    </lineage>
</organism>
<sequence length="631" mass="71648">MRKWNLCTGIGTSETKSASKLHLTICEIEGFSIGEIRNKNNFFFKVQIKWKAKKSYLYIRARDQSNTTRQCIDSDGCVRWNEGFEHNCNFKLKGHSSNWKIELKIQGQDAESISKPSLLAKVSLDTAEFAGLTESIEKKLELPFSCCISGSTVEARLIVKLRCPEAQPQQINGSVHPISPTQKVVSLPSFVSFEDQRTYDKSSLSSDSEDNEQTYKRITETILQSTGLVDDRVTYSKGESWEENHPLNYQEMSKPSLLRLMSWNSKNHGSKVPDHPRDTPLLNKAYGEDGGDDIDHARRCLLLSLGSKDRQAKKEFQSSEFLGSDRFEVGKWEKRKFKSRDGKLELVTEMFLASIDQRSDKASGEGACSVLAAVIADWLHQNPKFLPLKCQFDKLIRDGSLEWRKLCKEESHKEKFSDQHFDLDTVLQAQVRPLMVVPEKSYIGFFELENMSDQLDFLQGAMSFDNIWQELQQSESTLEDQIYVVSWNDHFFVLKIEKDAIYTIDTLGERLSEGCQNAYILKFNKDSRVYNVQPNSSNLKKGSSSSNLKKGSGDDQDIEVSNSGKSNKREGHELIGEGKLCCKEFIKGFLAAVPLEELQGNIEKGVGNKDPLHRLLQIEFQYMTPSPLSAQ</sequence>
<gene>
    <name evidence="3" type="ORF">POM88_020133</name>
</gene>
<proteinExistence type="predicted"/>
<dbReference type="PANTHER" id="PTHR31182:SF21">
    <property type="entry name" value="C2 NT-TYPE DOMAIN-CONTAINING PROTEIN"/>
    <property type="match status" value="1"/>
</dbReference>
<evidence type="ECO:0000313" key="4">
    <source>
        <dbReference type="Proteomes" id="UP001237642"/>
    </source>
</evidence>
<dbReference type="AlphaFoldDB" id="A0AAD8MSI7"/>
<comment type="caution">
    <text evidence="3">The sequence shown here is derived from an EMBL/GenBank/DDBJ whole genome shotgun (WGS) entry which is preliminary data.</text>
</comment>
<dbReference type="Proteomes" id="UP001237642">
    <property type="component" value="Unassembled WGS sequence"/>
</dbReference>
<evidence type="ECO:0000313" key="3">
    <source>
        <dbReference type="EMBL" id="KAK1382398.1"/>
    </source>
</evidence>